<proteinExistence type="predicted"/>
<feature type="non-terminal residue" evidence="1">
    <location>
        <position position="23"/>
    </location>
</feature>
<sequence>MAAEEVKKGNYYEMAVALKPLLP</sequence>
<dbReference type="Proteomes" id="UP000034140">
    <property type="component" value="Unassembled WGS sequence"/>
</dbReference>
<evidence type="ECO:0000313" key="2">
    <source>
        <dbReference type="Proteomes" id="UP000034140"/>
    </source>
</evidence>
<name>A0A0G0D862_9BACT</name>
<dbReference type="EMBL" id="LBRE01000044">
    <property type="protein sequence ID" value="KKP90464.1"/>
    <property type="molecule type" value="Genomic_DNA"/>
</dbReference>
<dbReference type="AlphaFoldDB" id="A0A0G0D862"/>
<reference evidence="1 2" key="1">
    <citation type="journal article" date="2015" name="Nature">
        <title>rRNA introns, odd ribosomes, and small enigmatic genomes across a large radiation of phyla.</title>
        <authorList>
            <person name="Brown C.T."/>
            <person name="Hug L.A."/>
            <person name="Thomas B.C."/>
            <person name="Sharon I."/>
            <person name="Castelle C.J."/>
            <person name="Singh A."/>
            <person name="Wilkins M.J."/>
            <person name="Williams K.H."/>
            <person name="Banfield J.F."/>
        </authorList>
    </citation>
    <scope>NUCLEOTIDE SEQUENCE [LARGE SCALE GENOMIC DNA]</scope>
</reference>
<protein>
    <submittedName>
        <fullName evidence="1">Uncharacterized protein</fullName>
    </submittedName>
</protein>
<organism evidence="1 2">
    <name type="scientific">candidate division WS6 bacterium GW2011_GWC1_36_11</name>
    <dbReference type="NCBI Taxonomy" id="1619090"/>
    <lineage>
        <taxon>Bacteria</taxon>
        <taxon>Candidatus Dojkabacteria</taxon>
    </lineage>
</organism>
<accession>A0A0G0D862</accession>
<evidence type="ECO:0000313" key="1">
    <source>
        <dbReference type="EMBL" id="KKP90464.1"/>
    </source>
</evidence>
<comment type="caution">
    <text evidence="1">The sequence shown here is derived from an EMBL/GenBank/DDBJ whole genome shotgun (WGS) entry which is preliminary data.</text>
</comment>
<gene>
    <name evidence="1" type="ORF">UR96_C0044G0011</name>
</gene>